<evidence type="ECO:0000313" key="2">
    <source>
        <dbReference type="Proteomes" id="UP000069030"/>
    </source>
</evidence>
<dbReference type="AlphaFoldDB" id="A0A0U3FLJ7"/>
<protein>
    <submittedName>
        <fullName evidence="1">Uncharacterized protein</fullName>
    </submittedName>
</protein>
<sequence>MYLLLIVLIIGGLVFYKKNADKKRIPIKEYTLVSEELITVSLNNAEVRQHRYHYDSTKDKIAFLNKDFRYSLAEQRAGIDNIWFQKKHTTEYDLKQNRINYIESLELNEVRIPLLFDGKEMQAVAAMDIDRSTLEIHLFNEKEVKVLAQKYETKSGEVKYDCVFGFDFLLSDSKYGEMYYTTYMLYSNIR</sequence>
<proteinExistence type="predicted"/>
<gene>
    <name evidence="1" type="ORF">AS202_01900</name>
</gene>
<organism evidence="1 2">
    <name type="scientific">Myroides odoratimimus</name>
    <dbReference type="NCBI Taxonomy" id="76832"/>
    <lineage>
        <taxon>Bacteria</taxon>
        <taxon>Pseudomonadati</taxon>
        <taxon>Bacteroidota</taxon>
        <taxon>Flavobacteriia</taxon>
        <taxon>Flavobacteriales</taxon>
        <taxon>Flavobacteriaceae</taxon>
        <taxon>Myroides</taxon>
    </lineage>
</organism>
<dbReference type="Proteomes" id="UP000069030">
    <property type="component" value="Chromosome"/>
</dbReference>
<dbReference type="eggNOG" id="ENOG5030XYF">
    <property type="taxonomic scope" value="Bacteria"/>
</dbReference>
<evidence type="ECO:0000313" key="1">
    <source>
        <dbReference type="EMBL" id="ALU28259.1"/>
    </source>
</evidence>
<name>A0A0U3FLJ7_9FLAO</name>
<reference evidence="1 2" key="1">
    <citation type="journal article" date="2016" name="J. Zhejiang Univ. Sci. B">
        <title>Antibiotic resistance mechanisms of Myroides sp.</title>
        <authorList>
            <person name="Hu S."/>
            <person name="Yuan S."/>
            <person name="Qu H."/>
            <person name="Jiang T."/>
            <person name="Zhou Y."/>
            <person name="Wang M."/>
            <person name="Ming D."/>
        </authorList>
    </citation>
    <scope>NUCLEOTIDE SEQUENCE [LARGE SCALE GENOMIC DNA]</scope>
    <source>
        <strain evidence="1 2">PR63039</strain>
    </source>
</reference>
<dbReference type="EMBL" id="CP013690">
    <property type="protein sequence ID" value="ALU28259.1"/>
    <property type="molecule type" value="Genomic_DNA"/>
</dbReference>
<accession>A0A0U3FLJ7</accession>
<dbReference type="KEGG" id="mod:AS202_01900"/>